<dbReference type="InterPro" id="IPR050697">
    <property type="entry name" value="Adenylyl/Guanylyl_Cyclase_3/4"/>
</dbReference>
<dbReference type="SUPFAM" id="SSF141371">
    <property type="entry name" value="PilZ domain-like"/>
    <property type="match status" value="1"/>
</dbReference>
<dbReference type="PROSITE" id="PS50125">
    <property type="entry name" value="GUANYLATE_CYCLASE_2"/>
    <property type="match status" value="1"/>
</dbReference>
<dbReference type="InterPro" id="IPR029787">
    <property type="entry name" value="Nucleotide_cyclase"/>
</dbReference>
<dbReference type="Pfam" id="PF07238">
    <property type="entry name" value="PilZ"/>
    <property type="match status" value="1"/>
</dbReference>
<name>A0ABP8LI02_9BURK</name>
<protein>
    <recommendedName>
        <fullName evidence="1">Guanylate cyclase domain-containing protein</fullName>
    </recommendedName>
</protein>
<proteinExistence type="predicted"/>
<dbReference type="SUPFAM" id="SSF55073">
    <property type="entry name" value="Nucleotide cyclase"/>
    <property type="match status" value="1"/>
</dbReference>
<accession>A0ABP8LI02</accession>
<dbReference type="Proteomes" id="UP001501788">
    <property type="component" value="Unassembled WGS sequence"/>
</dbReference>
<evidence type="ECO:0000313" key="2">
    <source>
        <dbReference type="EMBL" id="GAA4430072.1"/>
    </source>
</evidence>
<dbReference type="Gene3D" id="2.40.10.220">
    <property type="entry name" value="predicted glycosyltransferase like domains"/>
    <property type="match status" value="1"/>
</dbReference>
<comment type="caution">
    <text evidence="2">The sequence shown here is derived from an EMBL/GenBank/DDBJ whole genome shotgun (WGS) entry which is preliminary data.</text>
</comment>
<dbReference type="CDD" id="cd07302">
    <property type="entry name" value="CHD"/>
    <property type="match status" value="1"/>
</dbReference>
<keyword evidence="3" id="KW-1185">Reference proteome</keyword>
<dbReference type="PANTHER" id="PTHR43081:SF1">
    <property type="entry name" value="ADENYLATE CYCLASE, TERMINAL-DIFFERENTIATION SPECIFIC"/>
    <property type="match status" value="1"/>
</dbReference>
<organism evidence="2 3">
    <name type="scientific">Acidovorax lacteus</name>
    <dbReference type="NCBI Taxonomy" id="1924988"/>
    <lineage>
        <taxon>Bacteria</taxon>
        <taxon>Pseudomonadati</taxon>
        <taxon>Pseudomonadota</taxon>
        <taxon>Betaproteobacteria</taxon>
        <taxon>Burkholderiales</taxon>
        <taxon>Comamonadaceae</taxon>
        <taxon>Acidovorax</taxon>
    </lineage>
</organism>
<feature type="domain" description="Guanylate cyclase" evidence="1">
    <location>
        <begin position="67"/>
        <end position="200"/>
    </location>
</feature>
<dbReference type="Pfam" id="PF00211">
    <property type="entry name" value="Guanylate_cyc"/>
    <property type="match status" value="1"/>
</dbReference>
<dbReference type="Gene3D" id="3.30.70.1230">
    <property type="entry name" value="Nucleotide cyclase"/>
    <property type="match status" value="1"/>
</dbReference>
<gene>
    <name evidence="2" type="ORF">GCM10023090_31040</name>
</gene>
<sequence length="370" mass="40042">MKKTPAPSAPSVSLHDIETLWERTTGAPPVGALRSGLRQLFGVVDAPEEGAPAPAQAPAPLQARPLTLLMAEVRELSALASLHPPERASAALQRCLDRITEVVRTYGGDIDHMAGQLLSVVFGLPEARDDDAARAAMCAVALQMALRDLNQEHLQEHVPAVFLGIGIATGTALVGHLGAGPRSAPHTVLGDVVTLAAQLRALSLRGQVLVCEQTYQRCWSNASMAAPMQVWIKGRSESVSVRELVAVPSRKLKVPRQEFRRSHRVEAHLPGTYQVVRDGVVLPHVAACTLRDVGYHGTMLVLSEPLMLQDEVRLSFDLPMSNYQARDVYARVVTLTAAEDGVLAGMEFTRTSAEFDARVQRFVQMLVAAR</sequence>
<dbReference type="EMBL" id="BAABEX010000030">
    <property type="protein sequence ID" value="GAA4430072.1"/>
    <property type="molecule type" value="Genomic_DNA"/>
</dbReference>
<dbReference type="SMART" id="SM00044">
    <property type="entry name" value="CYCc"/>
    <property type="match status" value="1"/>
</dbReference>
<dbReference type="PANTHER" id="PTHR43081">
    <property type="entry name" value="ADENYLATE CYCLASE, TERMINAL-DIFFERENTIATION SPECIFIC-RELATED"/>
    <property type="match status" value="1"/>
</dbReference>
<dbReference type="InterPro" id="IPR009875">
    <property type="entry name" value="PilZ_domain"/>
</dbReference>
<evidence type="ECO:0000313" key="3">
    <source>
        <dbReference type="Proteomes" id="UP001501788"/>
    </source>
</evidence>
<dbReference type="InterPro" id="IPR001054">
    <property type="entry name" value="A/G_cyclase"/>
</dbReference>
<dbReference type="RefSeq" id="WP_345067359.1">
    <property type="nucleotide sequence ID" value="NZ_BAABEX010000030.1"/>
</dbReference>
<reference evidence="3" key="1">
    <citation type="journal article" date="2019" name="Int. J. Syst. Evol. Microbiol.">
        <title>The Global Catalogue of Microorganisms (GCM) 10K type strain sequencing project: providing services to taxonomists for standard genome sequencing and annotation.</title>
        <authorList>
            <consortium name="The Broad Institute Genomics Platform"/>
            <consortium name="The Broad Institute Genome Sequencing Center for Infectious Disease"/>
            <person name="Wu L."/>
            <person name="Ma J."/>
        </authorList>
    </citation>
    <scope>NUCLEOTIDE SEQUENCE [LARGE SCALE GENOMIC DNA]</scope>
    <source>
        <strain evidence="3">JCM 31890</strain>
    </source>
</reference>
<evidence type="ECO:0000259" key="1">
    <source>
        <dbReference type="PROSITE" id="PS50125"/>
    </source>
</evidence>